<gene>
    <name evidence="1" type="ORF">CQW23_07244</name>
</gene>
<evidence type="ECO:0000313" key="2">
    <source>
        <dbReference type="Proteomes" id="UP000224567"/>
    </source>
</evidence>
<reference evidence="2" key="2">
    <citation type="journal article" date="2017" name="J. Anim. Genet.">
        <title>Multiple reference genome sequences of hot pepper reveal the massive evolution of plant disease resistance genes by retroduplication.</title>
        <authorList>
            <person name="Kim S."/>
            <person name="Park J."/>
            <person name="Yeom S.-I."/>
            <person name="Kim Y.-M."/>
            <person name="Seo E."/>
            <person name="Kim K.-T."/>
            <person name="Kim M.-S."/>
            <person name="Lee J.M."/>
            <person name="Cheong K."/>
            <person name="Shin H.-S."/>
            <person name="Kim S.-B."/>
            <person name="Han K."/>
            <person name="Lee J."/>
            <person name="Park M."/>
            <person name="Lee H.-A."/>
            <person name="Lee H.-Y."/>
            <person name="Lee Y."/>
            <person name="Oh S."/>
            <person name="Lee J.H."/>
            <person name="Choi E."/>
            <person name="Choi E."/>
            <person name="Lee S.E."/>
            <person name="Jeon J."/>
            <person name="Kim H."/>
            <person name="Choi G."/>
            <person name="Song H."/>
            <person name="Lee J."/>
            <person name="Lee S.-C."/>
            <person name="Kwon J.-K."/>
            <person name="Lee H.-Y."/>
            <person name="Koo N."/>
            <person name="Hong Y."/>
            <person name="Kim R.W."/>
            <person name="Kang W.-H."/>
            <person name="Huh J.H."/>
            <person name="Kang B.-C."/>
            <person name="Yang T.-J."/>
            <person name="Lee Y.-H."/>
            <person name="Bennetzen J.L."/>
            <person name="Choi D."/>
        </authorList>
    </citation>
    <scope>NUCLEOTIDE SEQUENCE [LARGE SCALE GENOMIC DNA]</scope>
    <source>
        <strain evidence="2">cv. PBC81</strain>
    </source>
</reference>
<evidence type="ECO:0000313" key="1">
    <source>
        <dbReference type="EMBL" id="PHT52782.1"/>
    </source>
</evidence>
<reference evidence="1 2" key="1">
    <citation type="journal article" date="2017" name="Genome Biol.">
        <title>New reference genome sequences of hot pepper reveal the massive evolution of plant disease-resistance genes by retroduplication.</title>
        <authorList>
            <person name="Kim S."/>
            <person name="Park J."/>
            <person name="Yeom S.I."/>
            <person name="Kim Y.M."/>
            <person name="Seo E."/>
            <person name="Kim K.T."/>
            <person name="Kim M.S."/>
            <person name="Lee J.M."/>
            <person name="Cheong K."/>
            <person name="Shin H.S."/>
            <person name="Kim S.B."/>
            <person name="Han K."/>
            <person name="Lee J."/>
            <person name="Park M."/>
            <person name="Lee H.A."/>
            <person name="Lee H.Y."/>
            <person name="Lee Y."/>
            <person name="Oh S."/>
            <person name="Lee J.H."/>
            <person name="Choi E."/>
            <person name="Choi E."/>
            <person name="Lee S.E."/>
            <person name="Jeon J."/>
            <person name="Kim H."/>
            <person name="Choi G."/>
            <person name="Song H."/>
            <person name="Lee J."/>
            <person name="Lee S.C."/>
            <person name="Kwon J.K."/>
            <person name="Lee H.Y."/>
            <person name="Koo N."/>
            <person name="Hong Y."/>
            <person name="Kim R.W."/>
            <person name="Kang W.H."/>
            <person name="Huh J.H."/>
            <person name="Kang B.C."/>
            <person name="Yang T.J."/>
            <person name="Lee Y.H."/>
            <person name="Bennetzen J.L."/>
            <person name="Choi D."/>
        </authorList>
    </citation>
    <scope>NUCLEOTIDE SEQUENCE [LARGE SCALE GENOMIC DNA]</scope>
    <source>
        <strain evidence="2">cv. PBC81</strain>
    </source>
</reference>
<name>A0A2G2X5L5_CAPBA</name>
<keyword evidence="2" id="KW-1185">Reference proteome</keyword>
<dbReference type="Proteomes" id="UP000224567">
    <property type="component" value="Unassembled WGS sequence"/>
</dbReference>
<sequence>MLANLTKFELSLCTVIAKNALCKVEHHDEERPSSGVGTSANSDISNVVPNNLIDDKRVESELGNLSLKDGIDGCNNGRNILVELAECTIDSLTKVTNCKQKMQESTYLQSSCSFIEMPISAGASGLEGNGMATEGTSEEDSCYQLNSNSWICGDHRNFSSMVSSYNLIILNELERYNFTSLSWGGKTVGRREVKACLNVHSRDKQRESKNSSGCVVTSGLRFMMCSGLMMAKSNTFPNFFMHVPYGMCAHQEIFAIATNKELINLVVCILQARRAFRALGVLVRLKSLVDGPTTKRETVNALKCKKRLSQL</sequence>
<dbReference type="OrthoDB" id="6359943at2759"/>
<proteinExistence type="predicted"/>
<protein>
    <submittedName>
        <fullName evidence="1">Uncharacterized protein</fullName>
    </submittedName>
</protein>
<dbReference type="EMBL" id="MLFT02000003">
    <property type="protein sequence ID" value="PHT52782.1"/>
    <property type="molecule type" value="Genomic_DNA"/>
</dbReference>
<dbReference type="AlphaFoldDB" id="A0A2G2X5L5"/>
<organism evidence="1 2">
    <name type="scientific">Capsicum baccatum</name>
    <name type="common">Peruvian pepper</name>
    <dbReference type="NCBI Taxonomy" id="33114"/>
    <lineage>
        <taxon>Eukaryota</taxon>
        <taxon>Viridiplantae</taxon>
        <taxon>Streptophyta</taxon>
        <taxon>Embryophyta</taxon>
        <taxon>Tracheophyta</taxon>
        <taxon>Spermatophyta</taxon>
        <taxon>Magnoliopsida</taxon>
        <taxon>eudicotyledons</taxon>
        <taxon>Gunneridae</taxon>
        <taxon>Pentapetalae</taxon>
        <taxon>asterids</taxon>
        <taxon>lamiids</taxon>
        <taxon>Solanales</taxon>
        <taxon>Solanaceae</taxon>
        <taxon>Solanoideae</taxon>
        <taxon>Capsiceae</taxon>
        <taxon>Capsicum</taxon>
    </lineage>
</organism>
<comment type="caution">
    <text evidence="1">The sequence shown here is derived from an EMBL/GenBank/DDBJ whole genome shotgun (WGS) entry which is preliminary data.</text>
</comment>
<accession>A0A2G2X5L5</accession>
<dbReference type="STRING" id="33114.A0A2G2X5L5"/>